<dbReference type="InterPro" id="IPR050445">
    <property type="entry name" value="Bact_polysacc_biosynth/exp"/>
</dbReference>
<sequence length="378" mass="42155">MEQTRQLQEPSVSRTPFQSDDEIDLKELLLALWKGKWIIIIATIICTVGAVTYALLAKQVWTTEAIVTIPQISDFSNYRKVVGDLQPAFDIYQEDGTVLVSNKLDQFTLPATLFDIFIQQFESRANKKAYISTASDFKEELNKLALEKPDDKKQLEDSQAILYAKWYQKLSALPLKSGNQEAESYTLKGEQNTSNKSLRFLNGYINYVAEKARAVALANIQSVLQAKQSELEHKQSLISDQAMAKLINERQRAQYALDIAKAAGINKPQQNLGNDEIFPINIGASALAAKVKVLDALSQKQLTIIEPRLQQIQAKLSLLAASKIDNNLAFSTYQFIESPEAPLSRTSPKRPLIAILGVLLGGMLGCAIVLIRHAFREK</sequence>
<dbReference type="RefSeq" id="WP_067012786.1">
    <property type="nucleotide sequence ID" value="NZ_FLOB01000001.1"/>
</dbReference>
<comment type="subcellular location">
    <subcellularLocation>
        <location evidence="1">Cell membrane</location>
        <topology evidence="1">Multi-pass membrane protein</topology>
    </subcellularLocation>
</comment>
<organism evidence="9 10">
    <name type="scientific">Marinomonas spartinae</name>
    <dbReference type="NCBI Taxonomy" id="1792290"/>
    <lineage>
        <taxon>Bacteria</taxon>
        <taxon>Pseudomonadati</taxon>
        <taxon>Pseudomonadota</taxon>
        <taxon>Gammaproteobacteria</taxon>
        <taxon>Oceanospirillales</taxon>
        <taxon>Oceanospirillaceae</taxon>
        <taxon>Marinomonas</taxon>
    </lineage>
</organism>
<dbReference type="EMBL" id="FLOB01000001">
    <property type="protein sequence ID" value="SBS26964.1"/>
    <property type="molecule type" value="Genomic_DNA"/>
</dbReference>
<evidence type="ECO:0000256" key="4">
    <source>
        <dbReference type="ARBA" id="ARBA00022989"/>
    </source>
</evidence>
<feature type="transmembrane region" description="Helical" evidence="6">
    <location>
        <begin position="352"/>
        <end position="375"/>
    </location>
</feature>
<dbReference type="InterPro" id="IPR003856">
    <property type="entry name" value="LPS_length_determ_N"/>
</dbReference>
<keyword evidence="10" id="KW-1185">Reference proteome</keyword>
<evidence type="ECO:0000313" key="10">
    <source>
        <dbReference type="Proteomes" id="UP000092544"/>
    </source>
</evidence>
<feature type="transmembrane region" description="Helical" evidence="6">
    <location>
        <begin position="37"/>
        <end position="56"/>
    </location>
</feature>
<proteinExistence type="predicted"/>
<feature type="domain" description="Polysaccharide chain length determinant N-terminal" evidence="7">
    <location>
        <begin position="21"/>
        <end position="103"/>
    </location>
</feature>
<keyword evidence="3 6" id="KW-0812">Transmembrane</keyword>
<dbReference type="PANTHER" id="PTHR32309">
    <property type="entry name" value="TYROSINE-PROTEIN KINASE"/>
    <property type="match status" value="1"/>
</dbReference>
<dbReference type="OrthoDB" id="9775724at2"/>
<protein>
    <submittedName>
        <fullName evidence="9">Ferric enterobactin transport protein FepE</fullName>
    </submittedName>
</protein>
<dbReference type="STRING" id="1792290.MSP8886_00760"/>
<evidence type="ECO:0000313" key="9">
    <source>
        <dbReference type="EMBL" id="SBS26964.1"/>
    </source>
</evidence>
<evidence type="ECO:0000259" key="8">
    <source>
        <dbReference type="Pfam" id="PF13807"/>
    </source>
</evidence>
<evidence type="ECO:0000256" key="1">
    <source>
        <dbReference type="ARBA" id="ARBA00004651"/>
    </source>
</evidence>
<keyword evidence="5 6" id="KW-0472">Membrane</keyword>
<evidence type="ECO:0000256" key="6">
    <source>
        <dbReference type="SAM" id="Phobius"/>
    </source>
</evidence>
<evidence type="ECO:0000259" key="7">
    <source>
        <dbReference type="Pfam" id="PF02706"/>
    </source>
</evidence>
<name>A0A1A8T6M8_9GAMM</name>
<dbReference type="Pfam" id="PF02706">
    <property type="entry name" value="Wzz"/>
    <property type="match status" value="1"/>
</dbReference>
<dbReference type="PANTHER" id="PTHR32309:SF13">
    <property type="entry name" value="FERRIC ENTEROBACTIN TRANSPORT PROTEIN FEPE"/>
    <property type="match status" value="1"/>
</dbReference>
<dbReference type="SUPFAM" id="SSF160355">
    <property type="entry name" value="Bacterial polysaccharide co-polymerase-like"/>
    <property type="match status" value="1"/>
</dbReference>
<keyword evidence="2" id="KW-1003">Cell membrane</keyword>
<dbReference type="GO" id="GO:0005886">
    <property type="term" value="C:plasma membrane"/>
    <property type="evidence" value="ECO:0007669"/>
    <property type="project" value="UniProtKB-SubCell"/>
</dbReference>
<evidence type="ECO:0000256" key="5">
    <source>
        <dbReference type="ARBA" id="ARBA00023136"/>
    </source>
</evidence>
<dbReference type="InterPro" id="IPR032807">
    <property type="entry name" value="GNVR"/>
</dbReference>
<keyword evidence="4 6" id="KW-1133">Transmembrane helix</keyword>
<dbReference type="GO" id="GO:0004713">
    <property type="term" value="F:protein tyrosine kinase activity"/>
    <property type="evidence" value="ECO:0007669"/>
    <property type="project" value="TreeGrafter"/>
</dbReference>
<dbReference type="Gene3D" id="3.30.1890.10">
    <property type="entry name" value="FepE-like"/>
    <property type="match status" value="1"/>
</dbReference>
<gene>
    <name evidence="9" type="primary">fepE</name>
    <name evidence="9" type="ORF">MSP8886_00760</name>
</gene>
<feature type="domain" description="Tyrosine-protein kinase G-rich" evidence="8">
    <location>
        <begin position="312"/>
        <end position="374"/>
    </location>
</feature>
<reference evidence="9 10" key="1">
    <citation type="submission" date="2016-06" db="EMBL/GenBank/DDBJ databases">
        <authorList>
            <person name="Kjaerup R.B."/>
            <person name="Dalgaard T.S."/>
            <person name="Juul-Madsen H.R."/>
        </authorList>
    </citation>
    <scope>NUCLEOTIDE SEQUENCE [LARGE SCALE GENOMIC DNA]</scope>
    <source>
        <strain evidence="9 10">CECT 8886</strain>
    </source>
</reference>
<evidence type="ECO:0000256" key="3">
    <source>
        <dbReference type="ARBA" id="ARBA00022692"/>
    </source>
</evidence>
<evidence type="ECO:0000256" key="2">
    <source>
        <dbReference type="ARBA" id="ARBA00022475"/>
    </source>
</evidence>
<dbReference type="AlphaFoldDB" id="A0A1A8T6M8"/>
<accession>A0A1A8T6M8</accession>
<dbReference type="Proteomes" id="UP000092544">
    <property type="component" value="Unassembled WGS sequence"/>
</dbReference>
<dbReference type="Pfam" id="PF13807">
    <property type="entry name" value="GNVR"/>
    <property type="match status" value="1"/>
</dbReference>